<keyword evidence="3" id="KW-1185">Reference proteome</keyword>
<dbReference type="AlphaFoldDB" id="A0A7J0BPF3"/>
<dbReference type="Proteomes" id="UP000503820">
    <property type="component" value="Unassembled WGS sequence"/>
</dbReference>
<organism evidence="2 3">
    <name type="scientific">Desulfovibrio psychrotolerans</name>
    <dbReference type="NCBI Taxonomy" id="415242"/>
    <lineage>
        <taxon>Bacteria</taxon>
        <taxon>Pseudomonadati</taxon>
        <taxon>Thermodesulfobacteriota</taxon>
        <taxon>Desulfovibrionia</taxon>
        <taxon>Desulfovibrionales</taxon>
        <taxon>Desulfovibrionaceae</taxon>
        <taxon>Desulfovibrio</taxon>
    </lineage>
</organism>
<keyword evidence="1" id="KW-1133">Transmembrane helix</keyword>
<keyword evidence="1" id="KW-0472">Membrane</keyword>
<proteinExistence type="predicted"/>
<name>A0A7J0BPF3_9BACT</name>
<sequence>MMLHGETLHSPLPQDIPWWMADHFVFFGVLYAVLFVIGSGLGYVILKSIREAREDDGHGHGHGSH</sequence>
<gene>
    <name evidence="2" type="ORF">DSM19430T_02670</name>
</gene>
<feature type="transmembrane region" description="Helical" evidence="1">
    <location>
        <begin position="24"/>
        <end position="46"/>
    </location>
</feature>
<dbReference type="EMBL" id="BLVP01000001">
    <property type="protein sequence ID" value="GFM35583.1"/>
    <property type="molecule type" value="Genomic_DNA"/>
</dbReference>
<evidence type="ECO:0000313" key="2">
    <source>
        <dbReference type="EMBL" id="GFM35583.1"/>
    </source>
</evidence>
<reference evidence="2 3" key="1">
    <citation type="submission" date="2020-05" db="EMBL/GenBank/DDBJ databases">
        <title>Draft genome sequence of Desulfovibrio psychrotolerans JS1T.</title>
        <authorList>
            <person name="Ueno A."/>
            <person name="Tamazawa S."/>
            <person name="Tamamura S."/>
            <person name="Murakami T."/>
            <person name="Kiyama T."/>
            <person name="Inomata H."/>
            <person name="Amano Y."/>
            <person name="Miyakawa K."/>
            <person name="Tamaki H."/>
            <person name="Naganuma T."/>
            <person name="Kaneko K."/>
        </authorList>
    </citation>
    <scope>NUCLEOTIDE SEQUENCE [LARGE SCALE GENOMIC DNA]</scope>
    <source>
        <strain evidence="2 3">JS1</strain>
    </source>
</reference>
<protein>
    <submittedName>
        <fullName evidence="2">Uncharacterized protein</fullName>
    </submittedName>
</protein>
<comment type="caution">
    <text evidence="2">The sequence shown here is derived from an EMBL/GenBank/DDBJ whole genome shotgun (WGS) entry which is preliminary data.</text>
</comment>
<evidence type="ECO:0000256" key="1">
    <source>
        <dbReference type="SAM" id="Phobius"/>
    </source>
</evidence>
<accession>A0A7J0BPF3</accession>
<keyword evidence="1" id="KW-0812">Transmembrane</keyword>
<evidence type="ECO:0000313" key="3">
    <source>
        <dbReference type="Proteomes" id="UP000503820"/>
    </source>
</evidence>